<dbReference type="RefSeq" id="WP_344496188.1">
    <property type="nucleotide sequence ID" value="NZ_BAAAQX010000072.1"/>
</dbReference>
<organism evidence="8 9">
    <name type="scientific">Nonomuraea monospora</name>
    <dbReference type="NCBI Taxonomy" id="568818"/>
    <lineage>
        <taxon>Bacteria</taxon>
        <taxon>Bacillati</taxon>
        <taxon>Actinomycetota</taxon>
        <taxon>Actinomycetes</taxon>
        <taxon>Streptosporangiales</taxon>
        <taxon>Streptosporangiaceae</taxon>
        <taxon>Nonomuraea</taxon>
    </lineage>
</organism>
<comment type="caution">
    <text evidence="8">The sequence shown here is derived from an EMBL/GenBank/DDBJ whole genome shotgun (WGS) entry which is preliminary data.</text>
</comment>
<comment type="similarity">
    <text evidence="6">Belongs to the ABC-2 integral membrane protein family.</text>
</comment>
<dbReference type="PRINTS" id="PR00164">
    <property type="entry name" value="ABC2TRNSPORT"/>
</dbReference>
<dbReference type="InterPro" id="IPR047817">
    <property type="entry name" value="ABC2_TM_bact-type"/>
</dbReference>
<name>A0ABN3D3W3_9ACTN</name>
<evidence type="ECO:0000256" key="5">
    <source>
        <dbReference type="ARBA" id="ARBA00023251"/>
    </source>
</evidence>
<dbReference type="PANTHER" id="PTHR43229">
    <property type="entry name" value="NODULATION PROTEIN J"/>
    <property type="match status" value="1"/>
</dbReference>
<keyword evidence="9" id="KW-1185">Reference proteome</keyword>
<reference evidence="8 9" key="1">
    <citation type="journal article" date="2019" name="Int. J. Syst. Evol. Microbiol.">
        <title>The Global Catalogue of Microorganisms (GCM) 10K type strain sequencing project: providing services to taxonomists for standard genome sequencing and annotation.</title>
        <authorList>
            <consortium name="The Broad Institute Genomics Platform"/>
            <consortium name="The Broad Institute Genome Sequencing Center for Infectious Disease"/>
            <person name="Wu L."/>
            <person name="Ma J."/>
        </authorList>
    </citation>
    <scope>NUCLEOTIDE SEQUENCE [LARGE SCALE GENOMIC DNA]</scope>
    <source>
        <strain evidence="8 9">JCM 16114</strain>
    </source>
</reference>
<evidence type="ECO:0000256" key="1">
    <source>
        <dbReference type="ARBA" id="ARBA00004141"/>
    </source>
</evidence>
<keyword evidence="5" id="KW-0046">Antibiotic resistance</keyword>
<dbReference type="InterPro" id="IPR051784">
    <property type="entry name" value="Nod_factor_ABC_transporter"/>
</dbReference>
<feature type="transmembrane region" description="Helical" evidence="6">
    <location>
        <begin position="167"/>
        <end position="186"/>
    </location>
</feature>
<dbReference type="PIRSF" id="PIRSF006648">
    <property type="entry name" value="DrrB"/>
    <property type="match status" value="1"/>
</dbReference>
<keyword evidence="6" id="KW-1003">Cell membrane</keyword>
<dbReference type="PROSITE" id="PS51012">
    <property type="entry name" value="ABC_TM2"/>
    <property type="match status" value="1"/>
</dbReference>
<protein>
    <recommendedName>
        <fullName evidence="6">Transport permease protein</fullName>
    </recommendedName>
</protein>
<feature type="transmembrane region" description="Helical" evidence="6">
    <location>
        <begin position="224"/>
        <end position="242"/>
    </location>
</feature>
<evidence type="ECO:0000256" key="2">
    <source>
        <dbReference type="ARBA" id="ARBA00022692"/>
    </source>
</evidence>
<comment type="caution">
    <text evidence="6">Lacks conserved residue(s) required for the propagation of feature annotation.</text>
</comment>
<dbReference type="EMBL" id="BAAAQX010000072">
    <property type="protein sequence ID" value="GAA2216517.1"/>
    <property type="molecule type" value="Genomic_DNA"/>
</dbReference>
<dbReference type="PANTHER" id="PTHR43229:SF6">
    <property type="entry name" value="ABC-TYPE MULTIDRUG TRANSPORT SYSTEM, PERMEASE COMPONENT"/>
    <property type="match status" value="1"/>
</dbReference>
<comment type="subcellular location">
    <subcellularLocation>
        <location evidence="6">Cell membrane</location>
        <topology evidence="6">Multi-pass membrane protein</topology>
    </subcellularLocation>
    <subcellularLocation>
        <location evidence="1">Membrane</location>
        <topology evidence="1">Multi-pass membrane protein</topology>
    </subcellularLocation>
</comment>
<dbReference type="InterPro" id="IPR000412">
    <property type="entry name" value="ABC_2_transport"/>
</dbReference>
<evidence type="ECO:0000256" key="3">
    <source>
        <dbReference type="ARBA" id="ARBA00022989"/>
    </source>
</evidence>
<feature type="transmembrane region" description="Helical" evidence="6">
    <location>
        <begin position="133"/>
        <end position="155"/>
    </location>
</feature>
<gene>
    <name evidence="8" type="ORF">GCM10009850_119860</name>
</gene>
<feature type="transmembrane region" description="Helical" evidence="6">
    <location>
        <begin position="103"/>
        <end position="127"/>
    </location>
</feature>
<evidence type="ECO:0000256" key="4">
    <source>
        <dbReference type="ARBA" id="ARBA00023136"/>
    </source>
</evidence>
<accession>A0ABN3D3W3</accession>
<evidence type="ECO:0000259" key="7">
    <source>
        <dbReference type="PROSITE" id="PS51012"/>
    </source>
</evidence>
<keyword evidence="6" id="KW-0813">Transport</keyword>
<feature type="domain" description="ABC transmembrane type-2" evidence="7">
    <location>
        <begin position="21"/>
        <end position="245"/>
    </location>
</feature>
<dbReference type="Pfam" id="PF01061">
    <property type="entry name" value="ABC2_membrane"/>
    <property type="match status" value="1"/>
</dbReference>
<keyword evidence="3 6" id="KW-1133">Transmembrane helix</keyword>
<evidence type="ECO:0000313" key="8">
    <source>
        <dbReference type="EMBL" id="GAA2216517.1"/>
    </source>
</evidence>
<evidence type="ECO:0000313" key="9">
    <source>
        <dbReference type="Proteomes" id="UP001499843"/>
    </source>
</evidence>
<proteinExistence type="inferred from homology"/>
<sequence>MLAGNALRQAAFSYRGLFGWLRPLDYAIMMFVEPGVQLLFFGLLGQLGPQDTSFHVVGNAVRLMATSALFGAASVIVSERAAGTLSALLATPTPAAETFYGRALLQGVSGVLTGVFTLGLGMLVFGVRFPDASIAWALVALLVTALSLSGLGLLLANLSLVGTNPNLLINVVFYALILITGANIPLGELPAPLSAIGSAVPMTHGLEAVRAALAGQPDLVAGRLGWELLVGVCYAGAGILLFRCAERHARRSGTLDLV</sequence>
<dbReference type="InterPro" id="IPR013525">
    <property type="entry name" value="ABC2_TM"/>
</dbReference>
<dbReference type="Proteomes" id="UP001499843">
    <property type="component" value="Unassembled WGS sequence"/>
</dbReference>
<evidence type="ECO:0000256" key="6">
    <source>
        <dbReference type="RuleBase" id="RU361157"/>
    </source>
</evidence>
<keyword evidence="4 6" id="KW-0472">Membrane</keyword>
<keyword evidence="2 6" id="KW-0812">Transmembrane</keyword>